<dbReference type="Proteomes" id="UP001500002">
    <property type="component" value="Unassembled WGS sequence"/>
</dbReference>
<keyword evidence="9" id="KW-1185">Reference proteome</keyword>
<evidence type="ECO:0000259" key="6">
    <source>
        <dbReference type="Pfam" id="PF03446"/>
    </source>
</evidence>
<dbReference type="PIRSF" id="PIRSF000103">
    <property type="entry name" value="HIBADH"/>
    <property type="match status" value="1"/>
</dbReference>
<dbReference type="EMBL" id="BAAANJ010000001">
    <property type="protein sequence ID" value="GAA1800590.1"/>
    <property type="molecule type" value="Genomic_DNA"/>
</dbReference>
<evidence type="ECO:0000313" key="9">
    <source>
        <dbReference type="Proteomes" id="UP001500002"/>
    </source>
</evidence>
<gene>
    <name evidence="8" type="primary">mmsB_1</name>
    <name evidence="8" type="ORF">GCM10009749_05630</name>
</gene>
<dbReference type="InterPro" id="IPR013328">
    <property type="entry name" value="6PGD_dom2"/>
</dbReference>
<dbReference type="PANTHER" id="PTHR22981:SF7">
    <property type="entry name" value="3-HYDROXYISOBUTYRATE DEHYDROGENASE, MITOCHONDRIAL"/>
    <property type="match status" value="1"/>
</dbReference>
<comment type="pathway">
    <text evidence="1">Amino-acid degradation.</text>
</comment>
<evidence type="ECO:0000256" key="2">
    <source>
        <dbReference type="ARBA" id="ARBA00009080"/>
    </source>
</evidence>
<dbReference type="Pfam" id="PF14833">
    <property type="entry name" value="NAD_binding_11"/>
    <property type="match status" value="1"/>
</dbReference>
<comment type="caution">
    <text evidence="8">The sequence shown here is derived from an EMBL/GenBank/DDBJ whole genome shotgun (WGS) entry which is preliminary data.</text>
</comment>
<feature type="domain" description="6-phosphogluconate dehydrogenase NADP-binding" evidence="6">
    <location>
        <begin position="3"/>
        <end position="162"/>
    </location>
</feature>
<dbReference type="Gene3D" id="1.10.1040.10">
    <property type="entry name" value="N-(1-d-carboxylethyl)-l-norvaline Dehydrogenase, domain 2"/>
    <property type="match status" value="1"/>
</dbReference>
<dbReference type="InterPro" id="IPR011548">
    <property type="entry name" value="HIBADH"/>
</dbReference>
<dbReference type="RefSeq" id="WP_344293157.1">
    <property type="nucleotide sequence ID" value="NZ_BAAANJ010000001.1"/>
</dbReference>
<evidence type="ECO:0000256" key="4">
    <source>
        <dbReference type="ARBA" id="ARBA00023002"/>
    </source>
</evidence>
<dbReference type="Gene3D" id="3.40.50.720">
    <property type="entry name" value="NAD(P)-binding Rossmann-like Domain"/>
    <property type="match status" value="1"/>
</dbReference>
<proteinExistence type="inferred from homology"/>
<dbReference type="InterPro" id="IPR029154">
    <property type="entry name" value="HIBADH-like_NADP-bd"/>
</dbReference>
<dbReference type="SUPFAM" id="SSF48179">
    <property type="entry name" value="6-phosphogluconate dehydrogenase C-terminal domain-like"/>
    <property type="match status" value="1"/>
</dbReference>
<keyword evidence="3" id="KW-0101">Branched-chain amino acid catabolism</keyword>
<keyword evidence="4" id="KW-0560">Oxidoreductase</keyword>
<dbReference type="InterPro" id="IPR006115">
    <property type="entry name" value="6PGDH_NADP-bd"/>
</dbReference>
<dbReference type="PANTHER" id="PTHR22981">
    <property type="entry name" value="3-HYDROXYISOBUTYRATE DEHYDROGENASE-RELATED"/>
    <property type="match status" value="1"/>
</dbReference>
<evidence type="ECO:0000256" key="3">
    <source>
        <dbReference type="ARBA" id="ARBA00022456"/>
    </source>
</evidence>
<evidence type="ECO:0000256" key="1">
    <source>
        <dbReference type="ARBA" id="ARBA00005023"/>
    </source>
</evidence>
<reference evidence="9" key="1">
    <citation type="journal article" date="2019" name="Int. J. Syst. Evol. Microbiol.">
        <title>The Global Catalogue of Microorganisms (GCM) 10K type strain sequencing project: providing services to taxonomists for standard genome sequencing and annotation.</title>
        <authorList>
            <consortium name="The Broad Institute Genomics Platform"/>
            <consortium name="The Broad Institute Genome Sequencing Center for Infectious Disease"/>
            <person name="Wu L."/>
            <person name="Ma J."/>
        </authorList>
    </citation>
    <scope>NUCLEOTIDE SEQUENCE [LARGE SCALE GENOMIC DNA]</scope>
    <source>
        <strain evidence="9">JCM 14322</strain>
    </source>
</reference>
<dbReference type="InterPro" id="IPR036291">
    <property type="entry name" value="NAD(P)-bd_dom_sf"/>
</dbReference>
<comment type="similarity">
    <text evidence="2">Belongs to the HIBADH-related family.</text>
</comment>
<evidence type="ECO:0000259" key="7">
    <source>
        <dbReference type="Pfam" id="PF14833"/>
    </source>
</evidence>
<organism evidence="8 9">
    <name type="scientific">Agromyces neolithicus</name>
    <dbReference type="NCBI Taxonomy" id="269420"/>
    <lineage>
        <taxon>Bacteria</taxon>
        <taxon>Bacillati</taxon>
        <taxon>Actinomycetota</taxon>
        <taxon>Actinomycetes</taxon>
        <taxon>Micrococcales</taxon>
        <taxon>Microbacteriaceae</taxon>
        <taxon>Agromyces</taxon>
    </lineage>
</organism>
<sequence>MATIAWIGLGNMGGPMTANLVAAGHEVVGFDLDAGANEAAAANGVRIATSVADAVSGADAVFTMLPKGEHVRSVYKGDAGVWANAPATALLLDSSTVDIETSRYCHDESAARGVRFVDAPVSGGISGAAAGTLTFMLGGAAADVAEAKSLVDPMAGNVFAVGAATQGIAAKLANNMMLFISLVAASEGSQLASSLGIDPQTFWDIARVSSADSWAMRTWYPVPGIVESSAANRNFDATFATTLALKDVALALGAGDAAGLSLPAAQLAREQFEQLIAEGLGGKDCSLIAKLVHPDGAVAGYTPEPEPALASR</sequence>
<evidence type="ECO:0000256" key="5">
    <source>
        <dbReference type="ARBA" id="ARBA00023027"/>
    </source>
</evidence>
<accession>A0ABP4Y796</accession>
<dbReference type="Pfam" id="PF03446">
    <property type="entry name" value="NAD_binding_2"/>
    <property type="match status" value="1"/>
</dbReference>
<evidence type="ECO:0000313" key="8">
    <source>
        <dbReference type="EMBL" id="GAA1800590.1"/>
    </source>
</evidence>
<feature type="domain" description="3-hydroxyisobutyrate dehydrogenase-like NAD-binding" evidence="7">
    <location>
        <begin position="166"/>
        <end position="291"/>
    </location>
</feature>
<dbReference type="NCBIfam" id="TIGR01692">
    <property type="entry name" value="HIBADH"/>
    <property type="match status" value="1"/>
</dbReference>
<name>A0ABP4Y796_9MICO</name>
<dbReference type="SUPFAM" id="SSF51735">
    <property type="entry name" value="NAD(P)-binding Rossmann-fold domains"/>
    <property type="match status" value="1"/>
</dbReference>
<dbReference type="InterPro" id="IPR008927">
    <property type="entry name" value="6-PGluconate_DH-like_C_sf"/>
</dbReference>
<protein>
    <submittedName>
        <fullName evidence="8">3-hydroxyisobutyrate dehydrogenase</fullName>
    </submittedName>
</protein>
<keyword evidence="5" id="KW-0520">NAD</keyword>
<dbReference type="InterPro" id="IPR015815">
    <property type="entry name" value="HIBADH-related"/>
</dbReference>